<dbReference type="AlphaFoldDB" id="A0AAD5CK51"/>
<dbReference type="Proteomes" id="UP001206925">
    <property type="component" value="Unassembled WGS sequence"/>
</dbReference>
<accession>A0AAD5CK51</accession>
<gene>
    <name evidence="1" type="ORF">M8C21_032512</name>
</gene>
<proteinExistence type="predicted"/>
<protein>
    <submittedName>
        <fullName evidence="1">Uncharacterized protein</fullName>
    </submittedName>
</protein>
<name>A0AAD5CK51_AMBAR</name>
<comment type="caution">
    <text evidence="1">The sequence shown here is derived from an EMBL/GenBank/DDBJ whole genome shotgun (WGS) entry which is preliminary data.</text>
</comment>
<dbReference type="EMBL" id="JAMZMK010007743">
    <property type="protein sequence ID" value="KAI7743327.1"/>
    <property type="molecule type" value="Genomic_DNA"/>
</dbReference>
<evidence type="ECO:0000313" key="2">
    <source>
        <dbReference type="Proteomes" id="UP001206925"/>
    </source>
</evidence>
<evidence type="ECO:0000313" key="1">
    <source>
        <dbReference type="EMBL" id="KAI7743327.1"/>
    </source>
</evidence>
<organism evidence="1 2">
    <name type="scientific">Ambrosia artemisiifolia</name>
    <name type="common">Common ragweed</name>
    <dbReference type="NCBI Taxonomy" id="4212"/>
    <lineage>
        <taxon>Eukaryota</taxon>
        <taxon>Viridiplantae</taxon>
        <taxon>Streptophyta</taxon>
        <taxon>Embryophyta</taxon>
        <taxon>Tracheophyta</taxon>
        <taxon>Spermatophyta</taxon>
        <taxon>Magnoliopsida</taxon>
        <taxon>eudicotyledons</taxon>
        <taxon>Gunneridae</taxon>
        <taxon>Pentapetalae</taxon>
        <taxon>asterids</taxon>
        <taxon>campanulids</taxon>
        <taxon>Asterales</taxon>
        <taxon>Asteraceae</taxon>
        <taxon>Asteroideae</taxon>
        <taxon>Heliantheae alliance</taxon>
        <taxon>Heliantheae</taxon>
        <taxon>Ambrosia</taxon>
    </lineage>
</organism>
<sequence length="26" mass="2931">MACMCWPTGNTTTGWKPCVLFPTRTQ</sequence>
<keyword evidence="2" id="KW-1185">Reference proteome</keyword>
<reference evidence="1" key="1">
    <citation type="submission" date="2022-06" db="EMBL/GenBank/DDBJ databases">
        <title>Uncovering the hologenomic basis of an extraordinary plant invasion.</title>
        <authorList>
            <person name="Bieker V.C."/>
            <person name="Martin M.D."/>
            <person name="Gilbert T."/>
            <person name="Hodgins K."/>
            <person name="Battlay P."/>
            <person name="Petersen B."/>
            <person name="Wilson J."/>
        </authorList>
    </citation>
    <scope>NUCLEOTIDE SEQUENCE</scope>
    <source>
        <strain evidence="1">AA19_3_7</strain>
        <tissue evidence="1">Leaf</tissue>
    </source>
</reference>